<dbReference type="Proteomes" id="UP000230033">
    <property type="component" value="Unassembled WGS sequence"/>
</dbReference>
<evidence type="ECO:0000313" key="2">
    <source>
        <dbReference type="Proteomes" id="UP000230033"/>
    </source>
</evidence>
<proteinExistence type="predicted"/>
<dbReference type="EMBL" id="PEZJ01000020">
    <property type="protein sequence ID" value="PIS13931.1"/>
    <property type="molecule type" value="Genomic_DNA"/>
</dbReference>
<protein>
    <submittedName>
        <fullName evidence="1">Uncharacterized protein</fullName>
    </submittedName>
</protein>
<name>A0A2H0WMQ7_9BACT</name>
<organism evidence="1 2">
    <name type="scientific">Candidatus Shapirobacteria bacterium CG09_land_8_20_14_0_10_47_13</name>
    <dbReference type="NCBI Taxonomy" id="1974481"/>
    <lineage>
        <taxon>Bacteria</taxon>
        <taxon>Candidatus Shapironibacteriota</taxon>
    </lineage>
</organism>
<sequence length="227" mass="26668">MAKSRLKFEARKLRVEGESIKVIAKKLSLSPSTVSLWCKDVKLSPEQIKELERRAHDPQYGKRLENSLKQQRIRIEKTKNLFNEGIKQVGKLTPRELFIAGISLYWAEGFKSDSQAGFCNSDPNMVKFFLVWLGNRFGYKNEDLRLRVGLNESFCDRTESIENFWSEITGISKEQFQKPFYQKVKWKKEYEHPENYHGVLRIRIRKSTDFLRKIRGFIEGLRLNTAG</sequence>
<comment type="caution">
    <text evidence="1">The sequence shown here is derived from an EMBL/GenBank/DDBJ whole genome shotgun (WGS) entry which is preliminary data.</text>
</comment>
<accession>A0A2H0WMQ7</accession>
<gene>
    <name evidence="1" type="ORF">COT65_01670</name>
</gene>
<reference evidence="2" key="1">
    <citation type="submission" date="2017-09" db="EMBL/GenBank/DDBJ databases">
        <title>Depth-based differentiation of microbial function through sediment-hosted aquifers and enrichment of novel symbionts in the deep terrestrial subsurface.</title>
        <authorList>
            <person name="Probst A.J."/>
            <person name="Ladd B."/>
            <person name="Jarett J.K."/>
            <person name="Geller-Mcgrath D.E."/>
            <person name="Sieber C.M.K."/>
            <person name="Emerson J.B."/>
            <person name="Anantharaman K."/>
            <person name="Thomas B.C."/>
            <person name="Malmstrom R."/>
            <person name="Stieglmeier M."/>
            <person name="Klingl A."/>
            <person name="Woyke T."/>
            <person name="Ryan C.M."/>
            <person name="Banfield J.F."/>
        </authorList>
    </citation>
    <scope>NUCLEOTIDE SEQUENCE [LARGE SCALE GENOMIC DNA]</scope>
</reference>
<evidence type="ECO:0000313" key="1">
    <source>
        <dbReference type="EMBL" id="PIS13931.1"/>
    </source>
</evidence>
<dbReference type="AlphaFoldDB" id="A0A2H0WMQ7"/>